<feature type="transmembrane region" description="Helical" evidence="1">
    <location>
        <begin position="119"/>
        <end position="143"/>
    </location>
</feature>
<evidence type="ECO:0000313" key="3">
    <source>
        <dbReference type="Proteomes" id="UP000765802"/>
    </source>
</evidence>
<accession>A0ABR7MBU7</accession>
<dbReference type="Proteomes" id="UP000765802">
    <property type="component" value="Unassembled WGS sequence"/>
</dbReference>
<keyword evidence="1" id="KW-0812">Transmembrane</keyword>
<name>A0ABR7MBU7_9BACT</name>
<reference evidence="2 3" key="1">
    <citation type="submission" date="2016-07" db="EMBL/GenBank/DDBJ databases">
        <title>Genome analysis of Flavihumibacter stibioxidans YS-17.</title>
        <authorList>
            <person name="Shi K."/>
            <person name="Han Y."/>
            <person name="Wang G."/>
        </authorList>
    </citation>
    <scope>NUCLEOTIDE SEQUENCE [LARGE SCALE GENOMIC DNA]</scope>
    <source>
        <strain evidence="2 3">YS-17</strain>
    </source>
</reference>
<feature type="transmembrane region" description="Helical" evidence="1">
    <location>
        <begin position="12"/>
        <end position="34"/>
    </location>
</feature>
<sequence>MKKIIKYIILDILKNRIVIAYTLLLLVISLSLFMLEDNPAKSILGLMNITLIIVPLISIIFCTIYLYNSNEFIELLVAQPIRRTRLLSGIYLGLVASLLVAALVGIGIPILLYSPTGTGLTLLLTACGLSIVFASLALLAAVLTRDKAKGIGLALLLWFYFSFIYDGLVLMILFQFADYPMDNTMIGLSMLNPIDLGRILLLLQLDISAMMGFTGALFQDFFGSRAGIIFASFVMLAWMILPASYAIRKFRNKDL</sequence>
<dbReference type="EMBL" id="MBUA01000028">
    <property type="protein sequence ID" value="MBC6492499.1"/>
    <property type="molecule type" value="Genomic_DNA"/>
</dbReference>
<dbReference type="RefSeq" id="WP_187257821.1">
    <property type="nucleotide sequence ID" value="NZ_JBHULF010000020.1"/>
</dbReference>
<evidence type="ECO:0000256" key="1">
    <source>
        <dbReference type="SAM" id="Phobius"/>
    </source>
</evidence>
<proteinExistence type="predicted"/>
<organism evidence="2 3">
    <name type="scientific">Flavihumibacter stibioxidans</name>
    <dbReference type="NCBI Taxonomy" id="1834163"/>
    <lineage>
        <taxon>Bacteria</taxon>
        <taxon>Pseudomonadati</taxon>
        <taxon>Bacteroidota</taxon>
        <taxon>Chitinophagia</taxon>
        <taxon>Chitinophagales</taxon>
        <taxon>Chitinophagaceae</taxon>
        <taxon>Flavihumibacter</taxon>
    </lineage>
</organism>
<dbReference type="Pfam" id="PF12679">
    <property type="entry name" value="ABC2_membrane_2"/>
    <property type="match status" value="1"/>
</dbReference>
<feature type="transmembrane region" description="Helical" evidence="1">
    <location>
        <begin position="196"/>
        <end position="218"/>
    </location>
</feature>
<keyword evidence="1" id="KW-1133">Transmembrane helix</keyword>
<feature type="transmembrane region" description="Helical" evidence="1">
    <location>
        <begin position="227"/>
        <end position="247"/>
    </location>
</feature>
<keyword evidence="3" id="KW-1185">Reference proteome</keyword>
<protein>
    <submittedName>
        <fullName evidence="2">Nitrous oxide reductase</fullName>
    </submittedName>
</protein>
<evidence type="ECO:0000313" key="2">
    <source>
        <dbReference type="EMBL" id="MBC6492499.1"/>
    </source>
</evidence>
<feature type="transmembrane region" description="Helical" evidence="1">
    <location>
        <begin position="46"/>
        <end position="68"/>
    </location>
</feature>
<keyword evidence="1" id="KW-0472">Membrane</keyword>
<gene>
    <name evidence="2" type="ORF">BC349_15670</name>
</gene>
<feature type="transmembrane region" description="Helical" evidence="1">
    <location>
        <begin position="89"/>
        <end position="113"/>
    </location>
</feature>
<comment type="caution">
    <text evidence="2">The sequence shown here is derived from an EMBL/GenBank/DDBJ whole genome shotgun (WGS) entry which is preliminary data.</text>
</comment>
<feature type="transmembrane region" description="Helical" evidence="1">
    <location>
        <begin position="155"/>
        <end position="176"/>
    </location>
</feature>